<dbReference type="SMART" id="SM00154">
    <property type="entry name" value="ZnF_AN1"/>
    <property type="match status" value="2"/>
</dbReference>
<sequence length="321" mass="35702">MPPITVSKGRSPSRDPNETFTEMADTDLESLGRHCQYEYCGQLDFLPFRCESCRSTYCLDHRTETAHQCPREGEWARRRNGTNNTNQENRTAPEKPSIYNTDQCAHTQCKTLINTLKDPAVRCPQCNHQYCLKHRLREEHECAKITPLGARQRNTASPNDTIKSMFARVRTWGRDKQNAAAKGTLLPTLPKLKPKPNSPAARAVAVNGLKRSAKGDASVPADKRLYLHTVGTAETQAAEPPAGDFFFDSRWKVGRVLDDAAKKLRVQNLNNRVDGEDSKLRVFHVESGEFLEFSEAIGAGKVKQGDTIVLLRGAGAVLGNA</sequence>
<dbReference type="STRING" id="229535.A0A0M8P1I2"/>
<evidence type="ECO:0000256" key="1">
    <source>
        <dbReference type="ARBA" id="ARBA00022723"/>
    </source>
</evidence>
<dbReference type="GO" id="GO:0008270">
    <property type="term" value="F:zinc ion binding"/>
    <property type="evidence" value="ECO:0007669"/>
    <property type="project" value="UniProtKB-KW"/>
</dbReference>
<feature type="domain" description="AN1-type" evidence="6">
    <location>
        <begin position="29"/>
        <end position="77"/>
    </location>
</feature>
<dbReference type="Pfam" id="PF01428">
    <property type="entry name" value="zf-AN1"/>
    <property type="match status" value="2"/>
</dbReference>
<feature type="region of interest" description="Disordered" evidence="5">
    <location>
        <begin position="71"/>
        <end position="96"/>
    </location>
</feature>
<dbReference type="OrthoDB" id="431929at2759"/>
<evidence type="ECO:0000256" key="3">
    <source>
        <dbReference type="ARBA" id="ARBA00022833"/>
    </source>
</evidence>
<keyword evidence="8" id="KW-1185">Reference proteome</keyword>
<accession>A0A0M8P1I2</accession>
<gene>
    <name evidence="7" type="ORF">ACN38_g9789</name>
</gene>
<dbReference type="GO" id="GO:0005737">
    <property type="term" value="C:cytoplasm"/>
    <property type="evidence" value="ECO:0007669"/>
    <property type="project" value="TreeGrafter"/>
</dbReference>
<evidence type="ECO:0000256" key="5">
    <source>
        <dbReference type="SAM" id="MobiDB-lite"/>
    </source>
</evidence>
<evidence type="ECO:0000256" key="4">
    <source>
        <dbReference type="PROSITE-ProRule" id="PRU00449"/>
    </source>
</evidence>
<dbReference type="Pfam" id="PF25327">
    <property type="entry name" value="UBL_ZFAND1"/>
    <property type="match status" value="1"/>
</dbReference>
<dbReference type="InterPro" id="IPR000058">
    <property type="entry name" value="Znf_AN1"/>
</dbReference>
<dbReference type="PANTHER" id="PTHR14677">
    <property type="entry name" value="ARSENITE INDUCUBLE RNA ASSOCIATED PROTEIN AIP-1-RELATED"/>
    <property type="match status" value="1"/>
</dbReference>
<dbReference type="InterPro" id="IPR035896">
    <property type="entry name" value="AN1-like_Znf"/>
</dbReference>
<organism evidence="7 8">
    <name type="scientific">Penicillium nordicum</name>
    <dbReference type="NCBI Taxonomy" id="229535"/>
    <lineage>
        <taxon>Eukaryota</taxon>
        <taxon>Fungi</taxon>
        <taxon>Dikarya</taxon>
        <taxon>Ascomycota</taxon>
        <taxon>Pezizomycotina</taxon>
        <taxon>Eurotiomycetes</taxon>
        <taxon>Eurotiomycetidae</taxon>
        <taxon>Eurotiales</taxon>
        <taxon>Aspergillaceae</taxon>
        <taxon>Penicillium</taxon>
    </lineage>
</organism>
<feature type="compositionally biased region" description="Polar residues" evidence="5">
    <location>
        <begin position="81"/>
        <end position="90"/>
    </location>
</feature>
<name>A0A0M8P1I2_9EURO</name>
<dbReference type="AlphaFoldDB" id="A0A0M8P1I2"/>
<dbReference type="Gene3D" id="4.10.1110.10">
    <property type="entry name" value="AN1-like Zinc finger"/>
    <property type="match status" value="2"/>
</dbReference>
<reference evidence="7 8" key="1">
    <citation type="submission" date="2015-08" db="EMBL/GenBank/DDBJ databases">
        <title>Genome sequencing of Penicillium nordicum.</title>
        <authorList>
            <person name="Nguyen H.D."/>
            <person name="Seifert K.A."/>
        </authorList>
    </citation>
    <scope>NUCLEOTIDE SEQUENCE [LARGE SCALE GENOMIC DNA]</scope>
    <source>
        <strain evidence="7 8">DAOMC 185683</strain>
    </source>
</reference>
<evidence type="ECO:0000259" key="6">
    <source>
        <dbReference type="PROSITE" id="PS51039"/>
    </source>
</evidence>
<feature type="region of interest" description="Disordered" evidence="5">
    <location>
        <begin position="1"/>
        <end position="20"/>
    </location>
</feature>
<dbReference type="PROSITE" id="PS51039">
    <property type="entry name" value="ZF_AN1"/>
    <property type="match status" value="1"/>
</dbReference>
<comment type="caution">
    <text evidence="7">The sequence shown here is derived from an EMBL/GenBank/DDBJ whole genome shotgun (WGS) entry which is preliminary data.</text>
</comment>
<keyword evidence="2 4" id="KW-0863">Zinc-finger</keyword>
<dbReference type="EMBL" id="LHQQ01000206">
    <property type="protein sequence ID" value="KOS39374.1"/>
    <property type="molecule type" value="Genomic_DNA"/>
</dbReference>
<dbReference type="PANTHER" id="PTHR14677:SF40">
    <property type="entry name" value="CDC48-ASSOCIATED UBIQUITIN-LIKE_ZINC FINGER PROTEIN 1"/>
    <property type="match status" value="1"/>
</dbReference>
<dbReference type="Proteomes" id="UP000037696">
    <property type="component" value="Unassembled WGS sequence"/>
</dbReference>
<dbReference type="SUPFAM" id="SSF118310">
    <property type="entry name" value="AN1-like Zinc finger"/>
    <property type="match status" value="2"/>
</dbReference>
<evidence type="ECO:0000313" key="8">
    <source>
        <dbReference type="Proteomes" id="UP000037696"/>
    </source>
</evidence>
<proteinExistence type="predicted"/>
<keyword evidence="1" id="KW-0479">Metal-binding</keyword>
<evidence type="ECO:0000256" key="2">
    <source>
        <dbReference type="ARBA" id="ARBA00022771"/>
    </source>
</evidence>
<keyword evidence="3" id="KW-0862">Zinc</keyword>
<evidence type="ECO:0000313" key="7">
    <source>
        <dbReference type="EMBL" id="KOS39374.1"/>
    </source>
</evidence>
<protein>
    <recommendedName>
        <fullName evidence="6">AN1-type domain-containing protein</fullName>
    </recommendedName>
</protein>
<dbReference type="InterPro" id="IPR057358">
    <property type="entry name" value="UBL_ZFAND1-like"/>
</dbReference>